<sequence length="180" mass="19958">MLVMADIAAAAPTTKSRKPVASFMPPFEMPKFEMPNFEMPKFAMPHFEMPSMEMPTAFREMAEKGIAQAKENYDKVKGAAEQATELLEDTYSTASKGCTDYGLKVIAHAKANSNAAFDFYADLFTTKSFAEMVEKSTAFMRGQFETMTEQAKDLAECAQKTANDTAEPLKESFTSFTKQA</sequence>
<keyword evidence="3" id="KW-1185">Reference proteome</keyword>
<dbReference type="Pfam" id="PF09361">
    <property type="entry name" value="Phasin_2"/>
    <property type="match status" value="1"/>
</dbReference>
<dbReference type="OrthoDB" id="8253205at2"/>
<proteinExistence type="predicted"/>
<dbReference type="EMBL" id="CP031417">
    <property type="protein sequence ID" value="AXK81459.1"/>
    <property type="molecule type" value="Genomic_DNA"/>
</dbReference>
<reference evidence="2 3" key="1">
    <citation type="submission" date="2018-07" db="EMBL/GenBank/DDBJ databases">
        <authorList>
            <person name="Quirk P.G."/>
            <person name="Krulwich T.A."/>
        </authorList>
    </citation>
    <scope>NUCLEOTIDE SEQUENCE [LARGE SCALE GENOMIC DNA]</scope>
    <source>
        <strain evidence="2 3">CC-BB4</strain>
    </source>
</reference>
<dbReference type="NCBIfam" id="TIGR01985">
    <property type="entry name" value="phasin_2"/>
    <property type="match status" value="1"/>
</dbReference>
<gene>
    <name evidence="2" type="ORF">DW352_13640</name>
</gene>
<evidence type="ECO:0000313" key="3">
    <source>
        <dbReference type="Proteomes" id="UP000254889"/>
    </source>
</evidence>
<feature type="domain" description="Phasin" evidence="1">
    <location>
        <begin position="75"/>
        <end position="172"/>
    </location>
</feature>
<evidence type="ECO:0000313" key="2">
    <source>
        <dbReference type="EMBL" id="AXK81459.1"/>
    </source>
</evidence>
<organism evidence="2 3">
    <name type="scientific">Pseudolabrys taiwanensis</name>
    <dbReference type="NCBI Taxonomy" id="331696"/>
    <lineage>
        <taxon>Bacteria</taxon>
        <taxon>Pseudomonadati</taxon>
        <taxon>Pseudomonadota</taxon>
        <taxon>Alphaproteobacteria</taxon>
        <taxon>Hyphomicrobiales</taxon>
        <taxon>Xanthobacteraceae</taxon>
        <taxon>Pseudolabrys</taxon>
    </lineage>
</organism>
<dbReference type="AlphaFoldDB" id="A0A345ZX12"/>
<evidence type="ECO:0000259" key="1">
    <source>
        <dbReference type="Pfam" id="PF09361"/>
    </source>
</evidence>
<name>A0A345ZX12_9HYPH</name>
<dbReference type="InterPro" id="IPR010234">
    <property type="entry name" value="Phasin_subfam-2"/>
</dbReference>
<protein>
    <submittedName>
        <fullName evidence="2">Phasin</fullName>
    </submittedName>
</protein>
<accession>A0A345ZX12</accession>
<dbReference type="InterPro" id="IPR018968">
    <property type="entry name" value="Phasin"/>
</dbReference>
<dbReference type="Proteomes" id="UP000254889">
    <property type="component" value="Chromosome"/>
</dbReference>
<dbReference type="KEGG" id="ptaw:DW352_13640"/>